<dbReference type="EMBL" id="CAJOBA010089982">
    <property type="protein sequence ID" value="CAF4480146.1"/>
    <property type="molecule type" value="Genomic_DNA"/>
</dbReference>
<feature type="non-terminal residue" evidence="2">
    <location>
        <position position="48"/>
    </location>
</feature>
<comment type="caution">
    <text evidence="2">The sequence shown here is derived from an EMBL/GenBank/DDBJ whole genome shotgun (WGS) entry which is preliminary data.</text>
</comment>
<evidence type="ECO:0000313" key="3">
    <source>
        <dbReference type="Proteomes" id="UP000682733"/>
    </source>
</evidence>
<dbReference type="InterPro" id="IPR000504">
    <property type="entry name" value="RRM_dom"/>
</dbReference>
<name>A0A8S2X5U4_9BILA</name>
<dbReference type="GO" id="GO:0003723">
    <property type="term" value="F:RNA binding"/>
    <property type="evidence" value="ECO:0007669"/>
    <property type="project" value="InterPro"/>
</dbReference>
<accession>A0A8S2X5U4</accession>
<evidence type="ECO:0000259" key="1">
    <source>
        <dbReference type="Pfam" id="PF00076"/>
    </source>
</evidence>
<dbReference type="Pfam" id="PF00076">
    <property type="entry name" value="RRM_1"/>
    <property type="match status" value="1"/>
</dbReference>
<dbReference type="InterPro" id="IPR035979">
    <property type="entry name" value="RBD_domain_sf"/>
</dbReference>
<dbReference type="CDD" id="cd00590">
    <property type="entry name" value="RRM_SF"/>
    <property type="match status" value="1"/>
</dbReference>
<gene>
    <name evidence="2" type="ORF">TMI583_LOCUS47110</name>
</gene>
<protein>
    <recommendedName>
        <fullName evidence="1">RRM domain-containing protein</fullName>
    </recommendedName>
</protein>
<reference evidence="2" key="1">
    <citation type="submission" date="2021-02" db="EMBL/GenBank/DDBJ databases">
        <authorList>
            <person name="Nowell W R."/>
        </authorList>
    </citation>
    <scope>NUCLEOTIDE SEQUENCE</scope>
</reference>
<dbReference type="InterPro" id="IPR012677">
    <property type="entry name" value="Nucleotide-bd_a/b_plait_sf"/>
</dbReference>
<organism evidence="2 3">
    <name type="scientific">Didymodactylos carnosus</name>
    <dbReference type="NCBI Taxonomy" id="1234261"/>
    <lineage>
        <taxon>Eukaryota</taxon>
        <taxon>Metazoa</taxon>
        <taxon>Spiralia</taxon>
        <taxon>Gnathifera</taxon>
        <taxon>Rotifera</taxon>
        <taxon>Eurotatoria</taxon>
        <taxon>Bdelloidea</taxon>
        <taxon>Philodinida</taxon>
        <taxon>Philodinidae</taxon>
        <taxon>Didymodactylos</taxon>
    </lineage>
</organism>
<proteinExistence type="predicted"/>
<feature type="domain" description="RRM" evidence="1">
    <location>
        <begin position="1"/>
        <end position="46"/>
    </location>
</feature>
<evidence type="ECO:0000313" key="2">
    <source>
        <dbReference type="EMBL" id="CAF4480146.1"/>
    </source>
</evidence>
<dbReference type="Gene3D" id="3.30.70.330">
    <property type="match status" value="1"/>
</dbReference>
<feature type="non-terminal residue" evidence="2">
    <location>
        <position position="1"/>
    </location>
</feature>
<dbReference type="AlphaFoldDB" id="A0A8S2X5U4"/>
<sequence>FFSSFCEPWSVEIFRDRETNRPNGDALAYFDTENDAQEALKFDQKYIY</sequence>
<dbReference type="SUPFAM" id="SSF54928">
    <property type="entry name" value="RNA-binding domain, RBD"/>
    <property type="match status" value="1"/>
</dbReference>
<dbReference type="Proteomes" id="UP000682733">
    <property type="component" value="Unassembled WGS sequence"/>
</dbReference>